<keyword evidence="9 19" id="KW-0808">Transferase</keyword>
<sequence length="250" mass="26508">MLKNLYSDFITAFQFLTRIQVQNPPAWAPGAFGRSVKFFPLIGGIIGLILAAIAYGAHFYAPGNAPVHVLAAVLIIVEIMITGALHCDGLMDTADGIFSGRSRERMLEIMKDSRIGAFGAISFFLLVLLKYSLLVDLPSGRLIPALFVMPVTARMTVVAAIALFPYARAEGLGKSFAGGTGSYTVWIAGLLTLVLVAPFGLTGLWPAVAGFTFGLLAARYVANRLGGMTGDVYGAVLELSEVAVLVAFCL</sequence>
<evidence type="ECO:0000256" key="2">
    <source>
        <dbReference type="ARBA" id="ARBA00004651"/>
    </source>
</evidence>
<comment type="catalytic activity">
    <reaction evidence="18 19">
        <text>alpha-ribazole 5'-phosphate + adenosylcob(III)inamide-GDP = adenosylcob(III)alamin 5'-phosphate + GMP + H(+)</text>
        <dbReference type="Rhea" id="RHEA:23560"/>
        <dbReference type="ChEBI" id="CHEBI:15378"/>
        <dbReference type="ChEBI" id="CHEBI:57918"/>
        <dbReference type="ChEBI" id="CHEBI:58115"/>
        <dbReference type="ChEBI" id="CHEBI:60487"/>
        <dbReference type="ChEBI" id="CHEBI:60493"/>
        <dbReference type="EC" id="2.7.8.26"/>
    </reaction>
</comment>
<dbReference type="GO" id="GO:0005886">
    <property type="term" value="C:plasma membrane"/>
    <property type="evidence" value="ECO:0007669"/>
    <property type="project" value="UniProtKB-SubCell"/>
</dbReference>
<evidence type="ECO:0000256" key="14">
    <source>
        <dbReference type="ARBA" id="ARBA00025228"/>
    </source>
</evidence>
<dbReference type="GO" id="GO:0008818">
    <property type="term" value="F:cobalamin 5'-phosphate synthase activity"/>
    <property type="evidence" value="ECO:0007669"/>
    <property type="project" value="UniProtKB-UniRule"/>
</dbReference>
<evidence type="ECO:0000256" key="6">
    <source>
        <dbReference type="ARBA" id="ARBA00015850"/>
    </source>
</evidence>
<accession>A0A1G9Q6U8</accession>
<evidence type="ECO:0000256" key="12">
    <source>
        <dbReference type="ARBA" id="ARBA00022989"/>
    </source>
</evidence>
<dbReference type="EMBL" id="FNHB01000002">
    <property type="protein sequence ID" value="SDM06772.1"/>
    <property type="molecule type" value="Genomic_DNA"/>
</dbReference>
<evidence type="ECO:0000256" key="7">
    <source>
        <dbReference type="ARBA" id="ARBA00022475"/>
    </source>
</evidence>
<organism evidence="20 21">
    <name type="scientific">Dendrosporobacter quercicolus</name>
    <dbReference type="NCBI Taxonomy" id="146817"/>
    <lineage>
        <taxon>Bacteria</taxon>
        <taxon>Bacillati</taxon>
        <taxon>Bacillota</taxon>
        <taxon>Negativicutes</taxon>
        <taxon>Selenomonadales</taxon>
        <taxon>Sporomusaceae</taxon>
        <taxon>Dendrosporobacter</taxon>
    </lineage>
</organism>
<comment type="cofactor">
    <cofactor evidence="1 19">
        <name>Mg(2+)</name>
        <dbReference type="ChEBI" id="CHEBI:18420"/>
    </cofactor>
</comment>
<keyword evidence="13 19" id="KW-0472">Membrane</keyword>
<feature type="transmembrane region" description="Helical" evidence="19">
    <location>
        <begin position="145"/>
        <end position="164"/>
    </location>
</feature>
<evidence type="ECO:0000313" key="20">
    <source>
        <dbReference type="EMBL" id="SDM06772.1"/>
    </source>
</evidence>
<evidence type="ECO:0000256" key="9">
    <source>
        <dbReference type="ARBA" id="ARBA00022679"/>
    </source>
</evidence>
<keyword evidence="7 19" id="KW-1003">Cell membrane</keyword>
<dbReference type="Pfam" id="PF02654">
    <property type="entry name" value="CobS"/>
    <property type="match status" value="1"/>
</dbReference>
<protein>
    <recommendedName>
        <fullName evidence="6 19">Adenosylcobinamide-GDP ribazoletransferase</fullName>
        <ecNumber evidence="5 19">2.7.8.26</ecNumber>
    </recommendedName>
    <alternativeName>
        <fullName evidence="16 19">Cobalamin synthase</fullName>
    </alternativeName>
    <alternativeName>
        <fullName evidence="15 19">Cobalamin-5'-phosphate synthase</fullName>
    </alternativeName>
</protein>
<dbReference type="AlphaFoldDB" id="A0A1G9Q6U8"/>
<keyword evidence="8 19" id="KW-0169">Cobalamin biosynthesis</keyword>
<dbReference type="InterPro" id="IPR003805">
    <property type="entry name" value="CobS"/>
</dbReference>
<dbReference type="PANTHER" id="PTHR34148">
    <property type="entry name" value="ADENOSYLCOBINAMIDE-GDP RIBAZOLETRANSFERASE"/>
    <property type="match status" value="1"/>
</dbReference>
<evidence type="ECO:0000256" key="16">
    <source>
        <dbReference type="ARBA" id="ARBA00032853"/>
    </source>
</evidence>
<comment type="similarity">
    <text evidence="4 19">Belongs to the CobS family.</text>
</comment>
<gene>
    <name evidence="19" type="primary">cobS</name>
    <name evidence="20" type="ORF">SAMN04488502_10263</name>
</gene>
<dbReference type="Proteomes" id="UP000214880">
    <property type="component" value="Unassembled WGS sequence"/>
</dbReference>
<dbReference type="OrthoDB" id="9794626at2"/>
<dbReference type="EC" id="2.7.8.26" evidence="5 19"/>
<dbReference type="NCBIfam" id="TIGR00317">
    <property type="entry name" value="cobS"/>
    <property type="match status" value="1"/>
</dbReference>
<evidence type="ECO:0000256" key="4">
    <source>
        <dbReference type="ARBA" id="ARBA00010561"/>
    </source>
</evidence>
<evidence type="ECO:0000256" key="15">
    <source>
        <dbReference type="ARBA" id="ARBA00032605"/>
    </source>
</evidence>
<evidence type="ECO:0000256" key="19">
    <source>
        <dbReference type="HAMAP-Rule" id="MF_00719"/>
    </source>
</evidence>
<comment type="catalytic activity">
    <reaction evidence="17 19">
        <text>alpha-ribazole + adenosylcob(III)inamide-GDP = adenosylcob(III)alamin + GMP + H(+)</text>
        <dbReference type="Rhea" id="RHEA:16049"/>
        <dbReference type="ChEBI" id="CHEBI:10329"/>
        <dbReference type="ChEBI" id="CHEBI:15378"/>
        <dbReference type="ChEBI" id="CHEBI:18408"/>
        <dbReference type="ChEBI" id="CHEBI:58115"/>
        <dbReference type="ChEBI" id="CHEBI:60487"/>
        <dbReference type="EC" id="2.7.8.26"/>
    </reaction>
</comment>
<reference evidence="20 21" key="1">
    <citation type="submission" date="2016-10" db="EMBL/GenBank/DDBJ databases">
        <authorList>
            <person name="de Groot N.N."/>
        </authorList>
    </citation>
    <scope>NUCLEOTIDE SEQUENCE [LARGE SCALE GENOMIC DNA]</scope>
    <source>
        <strain evidence="20 21">DSM 1736</strain>
    </source>
</reference>
<evidence type="ECO:0000256" key="8">
    <source>
        <dbReference type="ARBA" id="ARBA00022573"/>
    </source>
</evidence>
<dbReference type="PANTHER" id="PTHR34148:SF1">
    <property type="entry name" value="ADENOSYLCOBINAMIDE-GDP RIBAZOLETRANSFERASE"/>
    <property type="match status" value="1"/>
</dbReference>
<comment type="pathway">
    <text evidence="3 19">Cofactor biosynthesis; adenosylcobalamin biosynthesis; adenosylcobalamin from cob(II)yrinate a,c-diamide: step 7/7.</text>
</comment>
<dbReference type="HAMAP" id="MF_00719">
    <property type="entry name" value="CobS"/>
    <property type="match status" value="1"/>
</dbReference>
<feature type="transmembrane region" description="Helical" evidence="19">
    <location>
        <begin position="115"/>
        <end position="133"/>
    </location>
</feature>
<dbReference type="STRING" id="146817.SAMN04488502_10263"/>
<comment type="function">
    <text evidence="14 19">Joins adenosylcobinamide-GDP and alpha-ribazole to generate adenosylcobalamin (Ado-cobalamin). Also synthesizes adenosylcobalamin 5'-phosphate from adenosylcobinamide-GDP and alpha-ribazole 5'-phosphate.</text>
</comment>
<feature type="transmembrane region" description="Helical" evidence="19">
    <location>
        <begin position="38"/>
        <end position="61"/>
    </location>
</feature>
<dbReference type="GO" id="GO:0009236">
    <property type="term" value="P:cobalamin biosynthetic process"/>
    <property type="evidence" value="ECO:0007669"/>
    <property type="project" value="UniProtKB-UniRule"/>
</dbReference>
<evidence type="ECO:0000256" key="3">
    <source>
        <dbReference type="ARBA" id="ARBA00004663"/>
    </source>
</evidence>
<evidence type="ECO:0000256" key="11">
    <source>
        <dbReference type="ARBA" id="ARBA00022842"/>
    </source>
</evidence>
<evidence type="ECO:0000256" key="10">
    <source>
        <dbReference type="ARBA" id="ARBA00022692"/>
    </source>
</evidence>
<evidence type="ECO:0000256" key="5">
    <source>
        <dbReference type="ARBA" id="ARBA00013200"/>
    </source>
</evidence>
<keyword evidence="21" id="KW-1185">Reference proteome</keyword>
<evidence type="ECO:0000256" key="13">
    <source>
        <dbReference type="ARBA" id="ARBA00023136"/>
    </source>
</evidence>
<evidence type="ECO:0000256" key="1">
    <source>
        <dbReference type="ARBA" id="ARBA00001946"/>
    </source>
</evidence>
<feature type="transmembrane region" description="Helical" evidence="19">
    <location>
        <begin position="176"/>
        <end position="197"/>
    </location>
</feature>
<proteinExistence type="inferred from homology"/>
<keyword evidence="11 19" id="KW-0460">Magnesium</keyword>
<dbReference type="RefSeq" id="WP_092070136.1">
    <property type="nucleotide sequence ID" value="NZ_FNHB01000002.1"/>
</dbReference>
<evidence type="ECO:0000256" key="18">
    <source>
        <dbReference type="ARBA" id="ARBA00049504"/>
    </source>
</evidence>
<evidence type="ECO:0000256" key="17">
    <source>
        <dbReference type="ARBA" id="ARBA00048623"/>
    </source>
</evidence>
<keyword evidence="12 19" id="KW-1133">Transmembrane helix</keyword>
<feature type="transmembrane region" description="Helical" evidence="19">
    <location>
        <begin position="67"/>
        <end position="94"/>
    </location>
</feature>
<comment type="subcellular location">
    <subcellularLocation>
        <location evidence="2 19">Cell membrane</location>
        <topology evidence="2 19">Multi-pass membrane protein</topology>
    </subcellularLocation>
</comment>
<evidence type="ECO:0000313" key="21">
    <source>
        <dbReference type="Proteomes" id="UP000214880"/>
    </source>
</evidence>
<dbReference type="UniPathway" id="UPA00148">
    <property type="reaction ID" value="UER00238"/>
</dbReference>
<keyword evidence="10 19" id="KW-0812">Transmembrane</keyword>
<name>A0A1G9Q6U8_9FIRM</name>
<dbReference type="GO" id="GO:0051073">
    <property type="term" value="F:adenosylcobinamide-GDP ribazoletransferase activity"/>
    <property type="evidence" value="ECO:0007669"/>
    <property type="project" value="UniProtKB-UniRule"/>
</dbReference>